<evidence type="ECO:0000256" key="1">
    <source>
        <dbReference type="SAM" id="MobiDB-lite"/>
    </source>
</evidence>
<dbReference type="GO" id="GO:0003700">
    <property type="term" value="F:DNA-binding transcription factor activity"/>
    <property type="evidence" value="ECO:0007669"/>
    <property type="project" value="InterPro"/>
</dbReference>
<dbReference type="PROSITE" id="PS00036">
    <property type="entry name" value="BZIP_BASIC"/>
    <property type="match status" value="1"/>
</dbReference>
<dbReference type="EMBL" id="NBTX02000004">
    <property type="protein sequence ID" value="PNL62584.1"/>
    <property type="molecule type" value="Genomic_DNA"/>
</dbReference>
<keyword evidence="4" id="KW-1185">Reference proteome</keyword>
<comment type="caution">
    <text evidence="3">The sequence shown here is derived from an EMBL/GenBank/DDBJ whole genome shotgun (WGS) entry which is preliminary data.</text>
</comment>
<evidence type="ECO:0000313" key="4">
    <source>
        <dbReference type="Proteomes" id="UP000192511"/>
    </source>
</evidence>
<gene>
    <name evidence="3" type="ORF">A6J39_015985</name>
</gene>
<evidence type="ECO:0000313" key="3">
    <source>
        <dbReference type="EMBL" id="PNL62584.1"/>
    </source>
</evidence>
<reference evidence="3" key="1">
    <citation type="submission" date="2017-12" db="EMBL/GenBank/DDBJ databases">
        <title>FDA dAtabase for Regulatory Grade micrObial Sequences (FDA-ARGOS): Supporting development and validation of Infectious Disease Dx tests.</title>
        <authorList>
            <person name="Kerrigan L."/>
            <person name="Tallon L.J."/>
            <person name="Sadzewicz L."/>
            <person name="Sengamalay N."/>
            <person name="Ott S."/>
            <person name="Godinez A."/>
            <person name="Nagaraj S."/>
            <person name="Vavikolanu K."/>
            <person name="Vyas G."/>
            <person name="Nadendla S."/>
            <person name="Aluvathingal J."/>
            <person name="Sichtig H."/>
        </authorList>
    </citation>
    <scope>NUCLEOTIDE SEQUENCE [LARGE SCALE GENOMIC DNA]</scope>
    <source>
        <strain evidence="3">FDAARGOS_200</strain>
    </source>
</reference>
<organism evidence="3 4">
    <name type="scientific">Legionella anisa</name>
    <dbReference type="NCBI Taxonomy" id="28082"/>
    <lineage>
        <taxon>Bacteria</taxon>
        <taxon>Pseudomonadati</taxon>
        <taxon>Pseudomonadota</taxon>
        <taxon>Gammaproteobacteria</taxon>
        <taxon>Legionellales</taxon>
        <taxon>Legionellaceae</taxon>
        <taxon>Legionella</taxon>
    </lineage>
</organism>
<dbReference type="Proteomes" id="UP000192511">
    <property type="component" value="Unassembled WGS sequence"/>
</dbReference>
<feature type="compositionally biased region" description="Basic and acidic residues" evidence="1">
    <location>
        <begin position="100"/>
        <end position="115"/>
    </location>
</feature>
<evidence type="ECO:0000259" key="2">
    <source>
        <dbReference type="PROSITE" id="PS50217"/>
    </source>
</evidence>
<name>A0AAX0X054_9GAMM</name>
<feature type="domain" description="BZIP" evidence="2">
    <location>
        <begin position="109"/>
        <end position="172"/>
    </location>
</feature>
<dbReference type="GeneID" id="98065015"/>
<dbReference type="RefSeq" id="WP_058388552.1">
    <property type="nucleotide sequence ID" value="NZ_CAAAHR010000023.1"/>
</dbReference>
<dbReference type="AlphaFoldDB" id="A0AAX0X054"/>
<accession>A0AAX0X054</accession>
<feature type="region of interest" description="Disordered" evidence="1">
    <location>
        <begin position="100"/>
        <end position="123"/>
    </location>
</feature>
<sequence>MYEKNDFFDGIEENNFDFLDFNFDDLDVFGENRTPIHLEQELKQDDEKLSTPSDLLSWIPSEQFDLFPILDSQSPPQVEHSSKKRKLNNMELQNRINSLEERRGKLHDEEKEELRRRKNALSQRRVRERAKQKIVGLENQAETLRTSIWETNKTIKELEVENNLLKKELSFLSSLAKTIQQISNNSSVQNYFFQSNPFENPSVTRSHDDNNSTRVSSDLIPMDSQFLTEDKSHYLYTENERAPYLVHFNNGKLYNYKNEVILDSRLLYVLDKNNNLYAVPSSYEWNHSWFFAGQPVKAAGFIETDNTGEVFLISNESGYYKPTMLQMLPTLRYFSQQIKLSQSPAKSTVVYESHDRANEGIILTYRLNDVARLNGAQDINNVLHKLMVMGKQSTKKTNVVSEGIKGYETKMYEDNSEVTLSRYGLGSQKT</sequence>
<protein>
    <recommendedName>
        <fullName evidence="2">BZIP domain-containing protein</fullName>
    </recommendedName>
</protein>
<dbReference type="PROSITE" id="PS50217">
    <property type="entry name" value="BZIP"/>
    <property type="match status" value="1"/>
</dbReference>
<proteinExistence type="predicted"/>
<dbReference type="CDD" id="cd14688">
    <property type="entry name" value="bZIP_YAP"/>
    <property type="match status" value="1"/>
</dbReference>
<dbReference type="InterPro" id="IPR004827">
    <property type="entry name" value="bZIP"/>
</dbReference>